<dbReference type="Pfam" id="PF19775">
    <property type="entry name" value="DUF6261"/>
    <property type="match status" value="1"/>
</dbReference>
<reference evidence="3 4" key="1">
    <citation type="submission" date="2017-02" db="EMBL/GenBank/DDBJ databases">
        <authorList>
            <person name="Peterson S.W."/>
        </authorList>
    </citation>
    <scope>NUCLEOTIDE SEQUENCE [LARGE SCALE GENOMIC DNA]</scope>
    <source>
        <strain evidence="3 4">ATCC 43324</strain>
    </source>
</reference>
<dbReference type="EMBL" id="FUXK01000007">
    <property type="protein sequence ID" value="SJZ69668.1"/>
    <property type="molecule type" value="Genomic_DNA"/>
</dbReference>
<evidence type="ECO:0000256" key="2">
    <source>
        <dbReference type="SAM" id="MobiDB-lite"/>
    </source>
</evidence>
<evidence type="ECO:0000313" key="3">
    <source>
        <dbReference type="EMBL" id="SJZ69668.1"/>
    </source>
</evidence>
<sequence length="379" mass="42643">MAKLKPFVLPEIITIDGVNHGSFRGALHAEFQRKQYDLINAADRTKLGISDALMKAWDELIKLEDDVNRRVNNVALTRKSIAKDQDRNGYITSLFGLVSSQRTNPNKTIHEAYAKLADVVQTYRGLQNESLDEKTAHIRGLELDLGKLSAETTTLGLTSTIAELHQVNEEFRALRQKILQQEVNKTLPKSKDIRQQNDKFFKVICRCIELAHFQSTVEADKQAIVDLVDHMKHAAVKSRTTHKTSAAQREMSMAEEYAKLNALLQPLFADFETARQMAPGSLVFTGHRRIKNKRAIYELMVKGTKQVLWVRIEKNYLIEVKSPSKASKTARDTDKPNKPQKPSQKPKDKPSDKPGDKPSDNPGGKDPKGQGEAEIKPKG</sequence>
<dbReference type="Proteomes" id="UP000190065">
    <property type="component" value="Unassembled WGS sequence"/>
</dbReference>
<accession>A0A1T4MSJ9</accession>
<evidence type="ECO:0000313" key="4">
    <source>
        <dbReference type="Proteomes" id="UP000190065"/>
    </source>
</evidence>
<evidence type="ECO:0000256" key="1">
    <source>
        <dbReference type="SAM" id="Coils"/>
    </source>
</evidence>
<keyword evidence="1" id="KW-0175">Coiled coil</keyword>
<dbReference type="AlphaFoldDB" id="A0A1T4MSJ9"/>
<feature type="region of interest" description="Disordered" evidence="2">
    <location>
        <begin position="322"/>
        <end position="379"/>
    </location>
</feature>
<dbReference type="InterPro" id="IPR046228">
    <property type="entry name" value="DUF6261"/>
</dbReference>
<dbReference type="STRING" id="28136.SAMN02745202_00838"/>
<dbReference type="RefSeq" id="WP_025071234.1">
    <property type="nucleotide sequence ID" value="NZ_FUXK01000007.1"/>
</dbReference>
<name>A0A1T4MSJ9_9BACT</name>
<gene>
    <name evidence="3" type="ORF">SAMN02745202_00838</name>
</gene>
<organism evidence="3 4">
    <name type="scientific">Segatella oulorum</name>
    <dbReference type="NCBI Taxonomy" id="28136"/>
    <lineage>
        <taxon>Bacteria</taxon>
        <taxon>Pseudomonadati</taxon>
        <taxon>Bacteroidota</taxon>
        <taxon>Bacteroidia</taxon>
        <taxon>Bacteroidales</taxon>
        <taxon>Prevotellaceae</taxon>
        <taxon>Segatella</taxon>
    </lineage>
</organism>
<protein>
    <submittedName>
        <fullName evidence="3">Uncharacterized protein</fullName>
    </submittedName>
</protein>
<feature type="compositionally biased region" description="Basic and acidic residues" evidence="2">
    <location>
        <begin position="345"/>
        <end position="379"/>
    </location>
</feature>
<proteinExistence type="predicted"/>
<feature type="coiled-coil region" evidence="1">
    <location>
        <begin position="157"/>
        <end position="184"/>
    </location>
</feature>